<sequence>MKLYGLIGACSFVPHVALEWVKIRENADYEFKPVTRELIKSPEFLSLNPRGAVPVLVDGDLVLSQNQAILHYLDELYPNSKLFGSKTVRDKAKAARWLAFFNSDVHKSFVPLFRLPNYAKDNETLAHTIRQQAVEQILDQLAVANEHLESHIYFGEDISVADAYLYIMLNWCRAVGIDFSHLTQLSAFMQRVETDQAVENVRKIEELKV</sequence>
<dbReference type="SFLD" id="SFLDS00019">
    <property type="entry name" value="Glutathione_Transferase_(cytos"/>
    <property type="match status" value="1"/>
</dbReference>
<accession>A0A0D0IEJ9</accession>
<dbReference type="EMBL" id="JMQP01000002">
    <property type="protein sequence ID" value="KIS35997.1"/>
    <property type="molecule type" value="Genomic_DNA"/>
</dbReference>
<dbReference type="InterPro" id="IPR036282">
    <property type="entry name" value="Glutathione-S-Trfase_C_sf"/>
</dbReference>
<dbReference type="PROSITE" id="PS50405">
    <property type="entry name" value="GST_CTER"/>
    <property type="match status" value="1"/>
</dbReference>
<dbReference type="PANTHER" id="PTHR44051">
    <property type="entry name" value="GLUTATHIONE S-TRANSFERASE-RELATED"/>
    <property type="match status" value="1"/>
</dbReference>
<dbReference type="RefSeq" id="WP_005664917.1">
    <property type="nucleotide sequence ID" value="NZ_CP082856.1"/>
</dbReference>
<dbReference type="Gene3D" id="1.20.1050.10">
    <property type="match status" value="1"/>
</dbReference>
<dbReference type="InterPro" id="IPR010987">
    <property type="entry name" value="Glutathione-S-Trfase_C-like"/>
</dbReference>
<dbReference type="PANTHER" id="PTHR44051:SF8">
    <property type="entry name" value="GLUTATHIONE S-TRANSFERASE GSTA"/>
    <property type="match status" value="1"/>
</dbReference>
<dbReference type="GO" id="GO:0004364">
    <property type="term" value="F:glutathione transferase activity"/>
    <property type="evidence" value="ECO:0007669"/>
    <property type="project" value="UniProtKB-EC"/>
</dbReference>
<dbReference type="CDD" id="cd03057">
    <property type="entry name" value="GST_N_Beta"/>
    <property type="match status" value="1"/>
</dbReference>
<evidence type="ECO:0000313" key="2">
    <source>
        <dbReference type="EMBL" id="KIS35997.1"/>
    </source>
</evidence>
<gene>
    <name evidence="2" type="primary">gst</name>
    <name evidence="2" type="ORF">NTHI1209_01620</name>
</gene>
<dbReference type="InterPro" id="IPR036249">
    <property type="entry name" value="Thioredoxin-like_sf"/>
</dbReference>
<reference evidence="2 3" key="1">
    <citation type="submission" date="2014-05" db="EMBL/GenBank/DDBJ databases">
        <title>Methylome analysis of the phasevarions of Haemophilus influenzae.</title>
        <authorList>
            <person name="Atack J.M."/>
            <person name="Fox K.L."/>
            <person name="Power P.M."/>
            <person name="Clark T."/>
            <person name="Jurcisek J."/>
            <person name="Korlach J."/>
            <person name="Bakaletz L.O."/>
            <person name="Jennings M.P."/>
        </authorList>
    </citation>
    <scope>NUCLEOTIDE SEQUENCE [LARGE SCALE GENOMIC DNA]</scope>
    <source>
        <strain evidence="2 3">1209</strain>
    </source>
</reference>
<dbReference type="InterPro" id="IPR004045">
    <property type="entry name" value="Glutathione_S-Trfase_N"/>
</dbReference>
<name>A0A0D0IEJ9_HAEIF</name>
<dbReference type="AlphaFoldDB" id="A0A0D0IEJ9"/>
<dbReference type="EC" id="2.5.1.18" evidence="2"/>
<dbReference type="SUPFAM" id="SSF47616">
    <property type="entry name" value="GST C-terminal domain-like"/>
    <property type="match status" value="1"/>
</dbReference>
<evidence type="ECO:0000256" key="1">
    <source>
        <dbReference type="RuleBase" id="RU003494"/>
    </source>
</evidence>
<comment type="similarity">
    <text evidence="1">Belongs to the GST superfamily.</text>
</comment>
<protein>
    <submittedName>
        <fullName evidence="2">Glutathione S-transferase GST-4.5</fullName>
        <ecNumber evidence="2">2.5.1.18</ecNumber>
    </submittedName>
</protein>
<organism evidence="2 3">
    <name type="scientific">Haemophilus influenzae</name>
    <dbReference type="NCBI Taxonomy" id="727"/>
    <lineage>
        <taxon>Bacteria</taxon>
        <taxon>Pseudomonadati</taxon>
        <taxon>Pseudomonadota</taxon>
        <taxon>Gammaproteobacteria</taxon>
        <taxon>Pasteurellales</taxon>
        <taxon>Pasteurellaceae</taxon>
        <taxon>Haemophilus</taxon>
    </lineage>
</organism>
<dbReference type="InterPro" id="IPR040079">
    <property type="entry name" value="Glutathione_S-Trfase"/>
</dbReference>
<dbReference type="SFLD" id="SFLDG01150">
    <property type="entry name" value="Main.1:_Beta-like"/>
    <property type="match status" value="1"/>
</dbReference>
<dbReference type="PROSITE" id="PS50404">
    <property type="entry name" value="GST_NTER"/>
    <property type="match status" value="1"/>
</dbReference>
<dbReference type="PATRIC" id="fig|727.529.peg.1035"/>
<evidence type="ECO:0000313" key="3">
    <source>
        <dbReference type="Proteomes" id="UP000050700"/>
    </source>
</evidence>
<dbReference type="SFLD" id="SFLDG00358">
    <property type="entry name" value="Main_(cytGST)"/>
    <property type="match status" value="1"/>
</dbReference>
<dbReference type="SUPFAM" id="SSF52833">
    <property type="entry name" value="Thioredoxin-like"/>
    <property type="match status" value="1"/>
</dbReference>
<dbReference type="Pfam" id="PF02798">
    <property type="entry name" value="GST_N"/>
    <property type="match status" value="1"/>
</dbReference>
<dbReference type="Proteomes" id="UP000050700">
    <property type="component" value="Unassembled WGS sequence"/>
</dbReference>
<dbReference type="Pfam" id="PF00043">
    <property type="entry name" value="GST_C"/>
    <property type="match status" value="1"/>
</dbReference>
<comment type="caution">
    <text evidence="2">The sequence shown here is derived from an EMBL/GenBank/DDBJ whole genome shotgun (WGS) entry which is preliminary data.</text>
</comment>
<keyword evidence="2" id="KW-0808">Transferase</keyword>
<dbReference type="CDD" id="cd03188">
    <property type="entry name" value="GST_C_Beta"/>
    <property type="match status" value="1"/>
</dbReference>
<proteinExistence type="inferred from homology"/>
<dbReference type="InterPro" id="IPR004046">
    <property type="entry name" value="GST_C"/>
</dbReference>
<dbReference type="Gene3D" id="3.40.30.10">
    <property type="entry name" value="Glutaredoxin"/>
    <property type="match status" value="1"/>
</dbReference>